<dbReference type="EMBL" id="JAYMYQ010000002">
    <property type="protein sequence ID" value="KAK7351439.1"/>
    <property type="molecule type" value="Genomic_DNA"/>
</dbReference>
<evidence type="ECO:0000256" key="2">
    <source>
        <dbReference type="ARBA" id="ARBA00022737"/>
    </source>
</evidence>
<dbReference type="SUPFAM" id="SSF81383">
    <property type="entry name" value="F-box domain"/>
    <property type="match status" value="1"/>
</dbReference>
<dbReference type="Pfam" id="PF01344">
    <property type="entry name" value="Kelch_1"/>
    <property type="match status" value="1"/>
</dbReference>
<comment type="caution">
    <text evidence="4">The sequence shown here is derived from an EMBL/GenBank/DDBJ whole genome shotgun (WGS) entry which is preliminary data.</text>
</comment>
<dbReference type="Pfam" id="PF00646">
    <property type="entry name" value="F-box"/>
    <property type="match status" value="1"/>
</dbReference>
<evidence type="ECO:0000313" key="4">
    <source>
        <dbReference type="EMBL" id="KAK7351439.1"/>
    </source>
</evidence>
<evidence type="ECO:0000256" key="1">
    <source>
        <dbReference type="ARBA" id="ARBA00022441"/>
    </source>
</evidence>
<organism evidence="4 5">
    <name type="scientific">Canavalia gladiata</name>
    <name type="common">Sword bean</name>
    <name type="synonym">Dolichos gladiatus</name>
    <dbReference type="NCBI Taxonomy" id="3824"/>
    <lineage>
        <taxon>Eukaryota</taxon>
        <taxon>Viridiplantae</taxon>
        <taxon>Streptophyta</taxon>
        <taxon>Embryophyta</taxon>
        <taxon>Tracheophyta</taxon>
        <taxon>Spermatophyta</taxon>
        <taxon>Magnoliopsida</taxon>
        <taxon>eudicotyledons</taxon>
        <taxon>Gunneridae</taxon>
        <taxon>Pentapetalae</taxon>
        <taxon>rosids</taxon>
        <taxon>fabids</taxon>
        <taxon>Fabales</taxon>
        <taxon>Fabaceae</taxon>
        <taxon>Papilionoideae</taxon>
        <taxon>50 kb inversion clade</taxon>
        <taxon>NPAAA clade</taxon>
        <taxon>indigoferoid/millettioid clade</taxon>
        <taxon>Phaseoleae</taxon>
        <taxon>Canavalia</taxon>
    </lineage>
</organism>
<keyword evidence="5" id="KW-1185">Reference proteome</keyword>
<dbReference type="PANTHER" id="PTHR46344:SF4">
    <property type="entry name" value="OS07G0153400 PROTEIN"/>
    <property type="match status" value="1"/>
</dbReference>
<keyword evidence="2" id="KW-0677">Repeat</keyword>
<dbReference type="Gene3D" id="2.120.10.80">
    <property type="entry name" value="Kelch-type beta propeller"/>
    <property type="match status" value="1"/>
</dbReference>
<reference evidence="4 5" key="1">
    <citation type="submission" date="2024-01" db="EMBL/GenBank/DDBJ databases">
        <title>The genomes of 5 underutilized Papilionoideae crops provide insights into root nodulation and disease resistanc.</title>
        <authorList>
            <person name="Jiang F."/>
        </authorList>
    </citation>
    <scope>NUCLEOTIDE SEQUENCE [LARGE SCALE GENOMIC DNA]</scope>
    <source>
        <strain evidence="4">LVBAO_FW01</strain>
        <tissue evidence="4">Leaves</tissue>
    </source>
</reference>
<dbReference type="InterPro" id="IPR036047">
    <property type="entry name" value="F-box-like_dom_sf"/>
</dbReference>
<keyword evidence="1" id="KW-0880">Kelch repeat</keyword>
<dbReference type="SMART" id="SM00256">
    <property type="entry name" value="FBOX"/>
    <property type="match status" value="1"/>
</dbReference>
<dbReference type="InterPro" id="IPR006652">
    <property type="entry name" value="Kelch_1"/>
</dbReference>
<dbReference type="CDD" id="cd22152">
    <property type="entry name" value="F-box_AtAFR-like"/>
    <property type="match status" value="1"/>
</dbReference>
<evidence type="ECO:0000259" key="3">
    <source>
        <dbReference type="SMART" id="SM00256"/>
    </source>
</evidence>
<dbReference type="SUPFAM" id="SSF117281">
    <property type="entry name" value="Kelch motif"/>
    <property type="match status" value="1"/>
</dbReference>
<dbReference type="InterPro" id="IPR015915">
    <property type="entry name" value="Kelch-typ_b-propeller"/>
</dbReference>
<dbReference type="PANTHER" id="PTHR46344">
    <property type="entry name" value="OS02G0202900 PROTEIN"/>
    <property type="match status" value="1"/>
</dbReference>
<proteinExistence type="predicted"/>
<evidence type="ECO:0000313" key="5">
    <source>
        <dbReference type="Proteomes" id="UP001367508"/>
    </source>
</evidence>
<gene>
    <name evidence="4" type="ORF">VNO77_10907</name>
</gene>
<dbReference type="SMART" id="SM00612">
    <property type="entry name" value="Kelch"/>
    <property type="match status" value="3"/>
</dbReference>
<dbReference type="AlphaFoldDB" id="A0AAN9QXZ1"/>
<name>A0AAN9QXZ1_CANGL</name>
<feature type="domain" description="F-box" evidence="3">
    <location>
        <begin position="17"/>
        <end position="57"/>
    </location>
</feature>
<accession>A0AAN9QXZ1</accession>
<sequence length="356" mass="39758">MPLLQPEKQTDELIPGLPNEIAELCLLHVPYPYQPLARSVSSSWNRAITNPSFLLSKNTLSHPYLFVFAFHKHTGRLQWQALDPSSGRWFVLPPMPLPDAVCPTGFACASLQRQGKLYVIGGMGSDDVTSISTALVYSTATNRWSQASPIPGGRAFLAAEGVNGRIVAVGRNETDIYEPESDTWRKGAGLGRELSRYETTVVEGKVYVTEGWWWPFMFRPRGWVYDMERDTWREMGLGMRDGWTGVGVAVAGRVFVITEYGDCPVKVYDEERDTWRFVEGDRFPREAMQRPFAARGLEDRMYVVSSGLNVAIGSVVFVDEGEGGKGGVRVKLTWQVLEAPQNLVEFSPCSCQVVYA</sequence>
<protein>
    <recommendedName>
        <fullName evidence="3">F-box domain-containing protein</fullName>
    </recommendedName>
</protein>
<dbReference type="Proteomes" id="UP001367508">
    <property type="component" value="Unassembled WGS sequence"/>
</dbReference>
<dbReference type="InterPro" id="IPR001810">
    <property type="entry name" value="F-box_dom"/>
</dbReference>